<evidence type="ECO:0000256" key="5">
    <source>
        <dbReference type="PROSITE-ProRule" id="PRU01240"/>
    </source>
</evidence>
<keyword evidence="7" id="KW-0472">Membrane</keyword>
<keyword evidence="4" id="KW-0720">Serine protease</keyword>
<evidence type="ECO:0000313" key="10">
    <source>
        <dbReference type="Proteomes" id="UP001595871"/>
    </source>
</evidence>
<accession>A0ABV8N8V0</accession>
<keyword evidence="2" id="KW-0645">Protease</keyword>
<feature type="domain" description="Peptidase S8/S53" evidence="8">
    <location>
        <begin position="97"/>
        <end position="353"/>
    </location>
</feature>
<feature type="compositionally biased region" description="Low complexity" evidence="6">
    <location>
        <begin position="380"/>
        <end position="397"/>
    </location>
</feature>
<dbReference type="SUPFAM" id="SSF52743">
    <property type="entry name" value="Subtilisin-like"/>
    <property type="match status" value="1"/>
</dbReference>
<evidence type="ECO:0000256" key="2">
    <source>
        <dbReference type="ARBA" id="ARBA00022670"/>
    </source>
</evidence>
<keyword evidence="10" id="KW-1185">Reference proteome</keyword>
<dbReference type="InterPro" id="IPR000209">
    <property type="entry name" value="Peptidase_S8/S53_dom"/>
</dbReference>
<dbReference type="InterPro" id="IPR050131">
    <property type="entry name" value="Peptidase_S8_subtilisin-like"/>
</dbReference>
<feature type="non-terminal residue" evidence="9">
    <location>
        <position position="1"/>
    </location>
</feature>
<feature type="transmembrane region" description="Helical" evidence="7">
    <location>
        <begin position="54"/>
        <end position="73"/>
    </location>
</feature>
<feature type="region of interest" description="Disordered" evidence="6">
    <location>
        <begin position="363"/>
        <end position="415"/>
    </location>
</feature>
<dbReference type="Proteomes" id="UP001595871">
    <property type="component" value="Unassembled WGS sequence"/>
</dbReference>
<evidence type="ECO:0000256" key="6">
    <source>
        <dbReference type="SAM" id="MobiDB-lite"/>
    </source>
</evidence>
<dbReference type="Pfam" id="PF00082">
    <property type="entry name" value="Peptidase_S8"/>
    <property type="match status" value="1"/>
</dbReference>
<keyword evidence="3" id="KW-0378">Hydrolase</keyword>
<evidence type="ECO:0000259" key="8">
    <source>
        <dbReference type="Pfam" id="PF00082"/>
    </source>
</evidence>
<dbReference type="PANTHER" id="PTHR43806:SF11">
    <property type="entry name" value="CEREVISIN-RELATED"/>
    <property type="match status" value="1"/>
</dbReference>
<dbReference type="InterPro" id="IPR036852">
    <property type="entry name" value="Peptidase_S8/S53_dom_sf"/>
</dbReference>
<evidence type="ECO:0000256" key="7">
    <source>
        <dbReference type="SAM" id="Phobius"/>
    </source>
</evidence>
<proteinExistence type="inferred from homology"/>
<feature type="compositionally biased region" description="Basic and acidic residues" evidence="6">
    <location>
        <begin position="1"/>
        <end position="17"/>
    </location>
</feature>
<feature type="region of interest" description="Disordered" evidence="6">
    <location>
        <begin position="1"/>
        <end position="22"/>
    </location>
</feature>
<comment type="caution">
    <text evidence="5">Lacks conserved residue(s) required for the propagation of feature annotation.</text>
</comment>
<dbReference type="PANTHER" id="PTHR43806">
    <property type="entry name" value="PEPTIDASE S8"/>
    <property type="match status" value="1"/>
</dbReference>
<evidence type="ECO:0000256" key="3">
    <source>
        <dbReference type="ARBA" id="ARBA00022801"/>
    </source>
</evidence>
<comment type="similarity">
    <text evidence="1 5">Belongs to the peptidase S8 family.</text>
</comment>
<dbReference type="Gene3D" id="3.40.50.200">
    <property type="entry name" value="Peptidase S8/S53 domain"/>
    <property type="match status" value="1"/>
</dbReference>
<organism evidence="9 10">
    <name type="scientific">Streptomyces flavovirens</name>
    <dbReference type="NCBI Taxonomy" id="52258"/>
    <lineage>
        <taxon>Bacteria</taxon>
        <taxon>Bacillati</taxon>
        <taxon>Actinomycetota</taxon>
        <taxon>Actinomycetes</taxon>
        <taxon>Kitasatosporales</taxon>
        <taxon>Streptomycetaceae</taxon>
        <taxon>Streptomyces</taxon>
    </lineage>
</organism>
<sequence length="461" mass="46306">ASSAGDDSRRPDHDRVTSSKVSPKLRGDVAVLTREWGASGSAVARTRTRLFRTVLPVGLALLALGGGAAPAYADTVLSEQWHLTRMQAQEMWRTSTGTDVTVALIDTRVREVPELSGQLLPGKDFRGGAAGERNDLGTTAASVIAGTGKGSGGRESAFGLAPGAKVLPLEISDGLGTGNAAAQDDAVNTGLAQALTYAANSDAKIISVSLSAGADTDEVRTAVDYVRSKGKLIFAAVGESAIDAPRARYPAATPGVVGVTAVDKDLKALKKAGVGTTVDLSAPGEDIISACAGGTGLCRSRGTALATALASASAALIWSEHPTWTANQVLRVMVGTAGGPLSGAVRSDSIGYGVVRPRIALKSPGDPGAADVDPIADYRTASPTPRPSASASASVSRDPADGAGSGPAEGAPVAAASDDGHSGAFWLALVVCAAGLLCTGISAACLLADRRRARPAGLSRP</sequence>
<comment type="caution">
    <text evidence="9">The sequence shown here is derived from an EMBL/GenBank/DDBJ whole genome shotgun (WGS) entry which is preliminary data.</text>
</comment>
<evidence type="ECO:0000256" key="1">
    <source>
        <dbReference type="ARBA" id="ARBA00011073"/>
    </source>
</evidence>
<protein>
    <submittedName>
        <fullName evidence="9">S8 family serine peptidase</fullName>
    </submittedName>
</protein>
<dbReference type="RefSeq" id="WP_381582522.1">
    <property type="nucleotide sequence ID" value="NZ_JBHSCF010000049.1"/>
</dbReference>
<name>A0ABV8N8V0_9ACTN</name>
<keyword evidence="7" id="KW-0812">Transmembrane</keyword>
<dbReference type="EMBL" id="JBHSCF010000049">
    <property type="protein sequence ID" value="MFC4189727.1"/>
    <property type="molecule type" value="Genomic_DNA"/>
</dbReference>
<reference evidence="10" key="1">
    <citation type="journal article" date="2019" name="Int. J. Syst. Evol. Microbiol.">
        <title>The Global Catalogue of Microorganisms (GCM) 10K type strain sequencing project: providing services to taxonomists for standard genome sequencing and annotation.</title>
        <authorList>
            <consortium name="The Broad Institute Genomics Platform"/>
            <consortium name="The Broad Institute Genome Sequencing Center for Infectious Disease"/>
            <person name="Wu L."/>
            <person name="Ma J."/>
        </authorList>
    </citation>
    <scope>NUCLEOTIDE SEQUENCE [LARGE SCALE GENOMIC DNA]</scope>
    <source>
        <strain evidence="10">CCM 3243</strain>
    </source>
</reference>
<dbReference type="PROSITE" id="PS51892">
    <property type="entry name" value="SUBTILASE"/>
    <property type="match status" value="1"/>
</dbReference>
<feature type="transmembrane region" description="Helical" evidence="7">
    <location>
        <begin position="424"/>
        <end position="448"/>
    </location>
</feature>
<evidence type="ECO:0000313" key="9">
    <source>
        <dbReference type="EMBL" id="MFC4189727.1"/>
    </source>
</evidence>
<keyword evidence="7" id="KW-1133">Transmembrane helix</keyword>
<evidence type="ECO:0000256" key="4">
    <source>
        <dbReference type="ARBA" id="ARBA00022825"/>
    </source>
</evidence>
<gene>
    <name evidence="9" type="ORF">ACFO3R_25585</name>
</gene>